<reference evidence="2 3" key="1">
    <citation type="journal article" date="2018" name="Int. J. Syst. Evol. Microbiol.">
        <title>Zhouia spongiae sp. nov., isolated from a marine sponge.</title>
        <authorList>
            <person name="Zhuang L."/>
            <person name="Lin B."/>
            <person name="Qin F."/>
            <person name="Luo L."/>
        </authorList>
    </citation>
    <scope>NUCLEOTIDE SEQUENCE [LARGE SCALE GENOMIC DNA]</scope>
    <source>
        <strain evidence="2 3">HN-Y44</strain>
    </source>
</reference>
<protein>
    <submittedName>
        <fullName evidence="2">S41 family peptidase</fullName>
    </submittedName>
</protein>
<dbReference type="PANTHER" id="PTHR32060">
    <property type="entry name" value="TAIL-SPECIFIC PROTEASE"/>
    <property type="match status" value="1"/>
</dbReference>
<evidence type="ECO:0000313" key="2">
    <source>
        <dbReference type="EMBL" id="UNZ00236.1"/>
    </source>
</evidence>
<organism evidence="2 3">
    <name type="scientific">Zhouia spongiae</name>
    <dbReference type="NCBI Taxonomy" id="2202721"/>
    <lineage>
        <taxon>Bacteria</taxon>
        <taxon>Pseudomonadati</taxon>
        <taxon>Bacteroidota</taxon>
        <taxon>Flavobacteriia</taxon>
        <taxon>Flavobacteriales</taxon>
        <taxon>Flavobacteriaceae</taxon>
        <taxon>Zhouia</taxon>
    </lineage>
</organism>
<evidence type="ECO:0000259" key="1">
    <source>
        <dbReference type="SMART" id="SM00245"/>
    </source>
</evidence>
<dbReference type="InterPro" id="IPR029045">
    <property type="entry name" value="ClpP/crotonase-like_dom_sf"/>
</dbReference>
<sequence>MVTKKILISLTLLLVSTLGFGQYLTKEKAQEDLIEFKTLLKNQSSYYQVSNFDFEKSYNEVERKINQEDSIPIYFLAFELEKIISNIIDRHANIRMENFEDDDYELLNLYLPFAVTSLGNNIVALRYNKTTKEYEYFNQAYPYIKEVDGIYIKDFLNNNAYTRKLSPNRAKQTDELKDLRDIGELYFKQGKTALENIEITLTNGTTDKKLNLPLSNRRNWYYDIGSTFFNRDYSKFGRDKDFKLSKLDKWLTDSIAYLAIPAMSSYEENLNLESYLKSTIEKYRESKAMIIDIRGNGGGTREILNTLSGYFIQPEQSPWVANVAYVRSDQFLDEDISSMQSRFLFNYNSEMLSDEDRKAIDIFNRDYETEFKVDKNKFSEPYYMVLHSKQPIKYPVYILVNEECFSAASVFTSAFKGLDNVKIVGVTTNGSSGRSQKFYLKNSNIRVKLSTMLSFQRNGKTLDGNGTVPDIIIERDENQVLRKGDSQLKKLIEIIKNQAQ</sequence>
<dbReference type="Pfam" id="PF03572">
    <property type="entry name" value="Peptidase_S41"/>
    <property type="match status" value="1"/>
</dbReference>
<dbReference type="PANTHER" id="PTHR32060:SF30">
    <property type="entry name" value="CARBOXY-TERMINAL PROCESSING PROTEASE CTPA"/>
    <property type="match status" value="1"/>
</dbReference>
<dbReference type="EMBL" id="CP094326">
    <property type="protein sequence ID" value="UNZ00236.1"/>
    <property type="molecule type" value="Genomic_DNA"/>
</dbReference>
<gene>
    <name evidence="2" type="ORF">MQE36_07800</name>
</gene>
<dbReference type="SMART" id="SM00245">
    <property type="entry name" value="TSPc"/>
    <property type="match status" value="1"/>
</dbReference>
<dbReference type="RefSeq" id="WP_242938603.1">
    <property type="nucleotide sequence ID" value="NZ_CP094326.1"/>
</dbReference>
<name>A0ABY3YQX3_9FLAO</name>
<accession>A0ABY3YQX3</accession>
<dbReference type="SUPFAM" id="SSF52096">
    <property type="entry name" value="ClpP/crotonase"/>
    <property type="match status" value="1"/>
</dbReference>
<dbReference type="InterPro" id="IPR005151">
    <property type="entry name" value="Tail-specific_protease"/>
</dbReference>
<feature type="domain" description="Tail specific protease" evidence="1">
    <location>
        <begin position="230"/>
        <end position="474"/>
    </location>
</feature>
<proteinExistence type="predicted"/>
<evidence type="ECO:0000313" key="3">
    <source>
        <dbReference type="Proteomes" id="UP000829476"/>
    </source>
</evidence>
<dbReference type="Proteomes" id="UP000829476">
    <property type="component" value="Chromosome"/>
</dbReference>
<dbReference type="Gene3D" id="3.90.226.10">
    <property type="entry name" value="2-enoyl-CoA Hydratase, Chain A, domain 1"/>
    <property type="match status" value="1"/>
</dbReference>
<keyword evidence="3" id="KW-1185">Reference proteome</keyword>